<comment type="caution">
    <text evidence="1">The sequence shown here is derived from an EMBL/GenBank/DDBJ whole genome shotgun (WGS) entry which is preliminary data.</text>
</comment>
<dbReference type="AlphaFoldDB" id="A0AAW6Y3R4"/>
<gene>
    <name evidence="1" type="ORF">QP451_03545</name>
</gene>
<sequence length="152" mass="17775">MIIEFEIDSTNNEQVSFLKNSRWSSSEIIRKFPNNKLFFSKNTLHYNNADKLLCRTVIFPEGTILSYEENSKKFNLQVKNAQKNNIKLQGGYTPSTELVHVVHNLCLLGNVVLRIIGDNTDLNNMEKIELNFEKFDKYFFISEDMEIVFINK</sequence>
<organism evidence="1 2">
    <name type="scientific">Neisseria subflava</name>
    <dbReference type="NCBI Taxonomy" id="28449"/>
    <lineage>
        <taxon>Bacteria</taxon>
        <taxon>Pseudomonadati</taxon>
        <taxon>Pseudomonadota</taxon>
        <taxon>Betaproteobacteria</taxon>
        <taxon>Neisseriales</taxon>
        <taxon>Neisseriaceae</taxon>
        <taxon>Neisseria</taxon>
    </lineage>
</organism>
<dbReference type="RefSeq" id="WP_070713041.1">
    <property type="nucleotide sequence ID" value="NZ_JASOPA010000002.1"/>
</dbReference>
<accession>A0AAW6Y3R4</accession>
<protein>
    <submittedName>
        <fullName evidence="1">Uncharacterized protein</fullName>
    </submittedName>
</protein>
<dbReference type="EMBL" id="JASOPA010000002">
    <property type="protein sequence ID" value="MDK7242112.1"/>
    <property type="molecule type" value="Genomic_DNA"/>
</dbReference>
<evidence type="ECO:0000313" key="2">
    <source>
        <dbReference type="Proteomes" id="UP001236303"/>
    </source>
</evidence>
<dbReference type="Proteomes" id="UP001236303">
    <property type="component" value="Unassembled WGS sequence"/>
</dbReference>
<name>A0AAW6Y3R4_NEISU</name>
<reference evidence="1" key="1">
    <citation type="submission" date="2023-05" db="EMBL/GenBank/DDBJ databases">
        <title>Cataloging the Phylogenetic Diversity of Human Bladder Bacteria.</title>
        <authorList>
            <person name="Du J."/>
        </authorList>
    </citation>
    <scope>NUCLEOTIDE SEQUENCE</scope>
    <source>
        <strain evidence="1">UMB1050</strain>
    </source>
</reference>
<evidence type="ECO:0000313" key="1">
    <source>
        <dbReference type="EMBL" id="MDK7242112.1"/>
    </source>
</evidence>
<proteinExistence type="predicted"/>